<dbReference type="GO" id="GO:0004519">
    <property type="term" value="F:endonuclease activity"/>
    <property type="evidence" value="ECO:0007669"/>
    <property type="project" value="InterPro"/>
</dbReference>
<accession>V5W5P8</accession>
<dbReference type="InterPro" id="IPR027434">
    <property type="entry name" value="Homing_endonucl"/>
</dbReference>
<keyword evidence="1" id="KW-0812">Transmembrane</keyword>
<proteinExistence type="predicted"/>
<organism evidence="3">
    <name type="scientific">Rhynchobrunnera orthospora</name>
    <dbReference type="NCBI Taxonomy" id="210010"/>
    <lineage>
        <taxon>Eukaryota</taxon>
        <taxon>Fungi</taxon>
        <taxon>Dikarya</taxon>
        <taxon>Ascomycota</taxon>
        <taxon>Pezizomycotina</taxon>
        <taxon>Leotiomycetes</taxon>
        <taxon>Helotiales</taxon>
        <taxon>Ploettnerulaceae</taxon>
        <taxon>Rhynchobrunnera</taxon>
    </lineage>
</organism>
<dbReference type="Gene3D" id="3.10.28.10">
    <property type="entry name" value="Homing endonucleases"/>
    <property type="match status" value="2"/>
</dbReference>
<dbReference type="GeneID" id="17963605"/>
<feature type="domain" description="Homing endonuclease LAGLIDADG" evidence="2">
    <location>
        <begin position="78"/>
        <end position="172"/>
    </location>
</feature>
<gene>
    <name evidence="3" type="primary">cox1i1</name>
</gene>
<geneLocation type="mitochondrion" evidence="3"/>
<keyword evidence="3" id="KW-0496">Mitochondrion</keyword>
<feature type="domain" description="Homing endonuclease LAGLIDADG" evidence="2">
    <location>
        <begin position="230"/>
        <end position="321"/>
    </location>
</feature>
<dbReference type="EMBL" id="KF650574">
    <property type="protein sequence ID" value="AHC02394.1"/>
    <property type="molecule type" value="Genomic_DNA"/>
</dbReference>
<evidence type="ECO:0000259" key="2">
    <source>
        <dbReference type="Pfam" id="PF00961"/>
    </source>
</evidence>
<evidence type="ECO:0000256" key="1">
    <source>
        <dbReference type="SAM" id="Phobius"/>
    </source>
</evidence>
<keyword evidence="1" id="KW-1133">Transmembrane helix</keyword>
<keyword evidence="1" id="KW-0472">Membrane</keyword>
<evidence type="ECO:0000313" key="3">
    <source>
        <dbReference type="EMBL" id="AHC02394.1"/>
    </source>
</evidence>
<reference evidence="3" key="1">
    <citation type="submission" date="2013-09" db="EMBL/GenBank/DDBJ databases">
        <authorList>
            <person name="Torriani S.F.F."/>
            <person name="Penselin D."/>
            <person name="Knogge W."/>
            <person name="Felder M."/>
            <person name="Taudien S."/>
            <person name="Platzer M."/>
            <person name="McDonald B.A."/>
            <person name="Brunner P.C."/>
        </authorList>
    </citation>
    <scope>NUCLEOTIDE SEQUENCE</scope>
</reference>
<reference evidence="3" key="2">
    <citation type="journal article" date="2014" name="Fungal Genet. Biol.">
        <title>Comparative analysis of mitochondrial genomes from closely related Rhynchosporium species reveals extensive intron invasion.</title>
        <authorList>
            <person name="Torriani S.F."/>
            <person name="Penselin D."/>
            <person name="Knogge W."/>
            <person name="Felder M."/>
            <person name="Taudien S."/>
            <person name="Platzer M."/>
            <person name="McDonald B.A."/>
            <person name="Brunner P.C."/>
        </authorList>
    </citation>
    <scope>NUCLEOTIDE SEQUENCE</scope>
</reference>
<dbReference type="GO" id="GO:0005739">
    <property type="term" value="C:mitochondrion"/>
    <property type="evidence" value="ECO:0007669"/>
    <property type="project" value="UniProtKB-ARBA"/>
</dbReference>
<protein>
    <submittedName>
        <fullName evidence="3">LAGLIDADG</fullName>
    </submittedName>
</protein>
<name>V5W5P8_9HELO</name>
<dbReference type="PANTHER" id="PTHR36181:SF2">
    <property type="entry name" value="INTRON-ENCODED ENDONUCLEASE AI3-RELATED"/>
    <property type="match status" value="1"/>
</dbReference>
<sequence>MREPLQVNNKFFYILHVVHYSCLFIINTIIISTYVKMCASWRQCAWLANKRLFTSHQRLNEEHLNGKFSNRALFEQWLVGFTDGDGNFHITQQGTGTSIKWGLSYKLAQSGYNLRILNYIKKELKVGSITKDGTKAQYFIRDRKVLETIILPIFDKYPLLTTKYLDYVKIKESLAILNNISMTKEEKNTKLLAIKNAKPHKDYVSPAWTNAKLPLRDVDSINNVMTKSWLVGFIEAEGSFYLVNKTSTRIVHGFGLTQKLDKIVLESIGIMLHIKTAVRYKELHNHYILDTTNSRAIENIIDFFKNTMKGVKSLEYRIWARTYNKYKGNFTKLSGIRDIIRNLRKNQS</sequence>
<dbReference type="RefSeq" id="YP_008965387.1">
    <property type="nucleotide sequence ID" value="NC_023127.1"/>
</dbReference>
<dbReference type="Pfam" id="PF00961">
    <property type="entry name" value="LAGLIDADG_1"/>
    <property type="match status" value="2"/>
</dbReference>
<dbReference type="InterPro" id="IPR051289">
    <property type="entry name" value="LAGLIDADG_Endonuclease"/>
</dbReference>
<feature type="transmembrane region" description="Helical" evidence="1">
    <location>
        <begin position="12"/>
        <end position="35"/>
    </location>
</feature>
<dbReference type="PANTHER" id="PTHR36181">
    <property type="entry name" value="INTRON-ENCODED ENDONUCLEASE AI3-RELATED"/>
    <property type="match status" value="1"/>
</dbReference>
<dbReference type="InterPro" id="IPR004860">
    <property type="entry name" value="LAGLIDADG_dom"/>
</dbReference>
<dbReference type="AlphaFoldDB" id="V5W5P8"/>
<dbReference type="SUPFAM" id="SSF55608">
    <property type="entry name" value="Homing endonucleases"/>
    <property type="match status" value="2"/>
</dbReference>